<dbReference type="RefSeq" id="WP_153541904.1">
    <property type="nucleotide sequence ID" value="NZ_WEGH01000007.1"/>
</dbReference>
<comment type="caution">
    <text evidence="2">The sequence shown here is derived from an EMBL/GenBank/DDBJ whole genome shotgun (WGS) entry which is preliminary data.</text>
</comment>
<accession>A0A7K0C8L2</accession>
<dbReference type="AlphaFoldDB" id="A0A7K0C8L2"/>
<dbReference type="EMBL" id="WEGH01000007">
    <property type="protein sequence ID" value="MQY09696.1"/>
    <property type="molecule type" value="Genomic_DNA"/>
</dbReference>
<evidence type="ECO:0000313" key="2">
    <source>
        <dbReference type="EMBL" id="MQY09696.1"/>
    </source>
</evidence>
<feature type="region of interest" description="Disordered" evidence="1">
    <location>
        <begin position="89"/>
        <end position="117"/>
    </location>
</feature>
<dbReference type="OrthoDB" id="3475986at2"/>
<evidence type="ECO:0000256" key="1">
    <source>
        <dbReference type="SAM" id="MobiDB-lite"/>
    </source>
</evidence>
<dbReference type="Proteomes" id="UP000487268">
    <property type="component" value="Unassembled WGS sequence"/>
</dbReference>
<evidence type="ECO:0000313" key="3">
    <source>
        <dbReference type="Proteomes" id="UP000487268"/>
    </source>
</evidence>
<sequence length="404" mass="43899">MTSTIAPPDTGTEELDFPFRSSISTHPAPMTVSMNSNTPTKASLDLLISNDGFSEIEIESLTITFTVADDNWGEDASGILTPVWNKVSRPKPELPPGWTEDTSSPEPGRFTFKPKNKKAQPDDALRLHLDDIHVSAIKGITDVVISIETPGGRPEFKEATHSIGKFPVGFELKNFRADDPIVENGQSTKINWTVGGDRDVHYQFFVNGVERKNRSGRIEPPFNTGPLHATTIYKIIAKQQVGNDWLPYSDSAVVHVHGGEITAANALIADLRPALLATLTTGEHRSSNGRRFTPNQQYRGKFRGPGDGLIVGVLKISGEGNAKAEVTALLACEGFPATEVKASIGDSGYSKQHIIMPLPGGELCRVRVIPKSHNNLSATVQFALHWVSLSGDTRAPDVVYPVYD</sequence>
<feature type="region of interest" description="Disordered" evidence="1">
    <location>
        <begin position="1"/>
        <end position="36"/>
    </location>
</feature>
<gene>
    <name evidence="2" type="ORF">ACRB68_78250</name>
</gene>
<proteinExistence type="predicted"/>
<name>A0A7K0C8L2_9ACTN</name>
<reference evidence="2 3" key="1">
    <citation type="submission" date="2019-10" db="EMBL/GenBank/DDBJ databases">
        <title>Actinomadura rubteroloni sp. nov. and Actinomadura macrotermitis sp. nov., isolated from the gut of fungus growing-termite Macrotermes natalensis.</title>
        <authorList>
            <person name="Benndorf R."/>
            <person name="Martin K."/>
            <person name="Kuefner M."/>
            <person name="De Beer W."/>
            <person name="Kaster A.-K."/>
            <person name="Vollmers J."/>
            <person name="Poulsen M."/>
            <person name="Beemelmanns C."/>
        </authorList>
    </citation>
    <scope>NUCLEOTIDE SEQUENCE [LARGE SCALE GENOMIC DNA]</scope>
    <source>
        <strain evidence="2 3">RB68</strain>
    </source>
</reference>
<protein>
    <submittedName>
        <fullName evidence="2">Uncharacterized protein</fullName>
    </submittedName>
</protein>
<organism evidence="2 3">
    <name type="scientific">Actinomadura macrotermitis</name>
    <dbReference type="NCBI Taxonomy" id="2585200"/>
    <lineage>
        <taxon>Bacteria</taxon>
        <taxon>Bacillati</taxon>
        <taxon>Actinomycetota</taxon>
        <taxon>Actinomycetes</taxon>
        <taxon>Streptosporangiales</taxon>
        <taxon>Thermomonosporaceae</taxon>
        <taxon>Actinomadura</taxon>
    </lineage>
</organism>
<keyword evidence="3" id="KW-1185">Reference proteome</keyword>